<dbReference type="Proteomes" id="UP000620266">
    <property type="component" value="Unassembled WGS sequence"/>
</dbReference>
<proteinExistence type="inferred from homology"/>
<dbReference type="SUPFAM" id="SSF53056">
    <property type="entry name" value="beta-carbonic anhydrase, cab"/>
    <property type="match status" value="1"/>
</dbReference>
<comment type="cofactor">
    <cofactor evidence="2">
        <name>Zn(2+)</name>
        <dbReference type="ChEBI" id="CHEBI:29105"/>
    </cofactor>
    <text evidence="2">Binds 1 zinc ion per subunit.</text>
</comment>
<protein>
    <submittedName>
        <fullName evidence="4">Carbonic anhydrase</fullName>
    </submittedName>
</protein>
<feature type="binding site" evidence="2">
    <location>
        <position position="151"/>
    </location>
    <ligand>
        <name>Zn(2+)</name>
        <dbReference type="ChEBI" id="CHEBI:29105"/>
    </ligand>
</feature>
<feature type="binding site" evidence="2">
    <location>
        <position position="154"/>
    </location>
    <ligand>
        <name>Zn(2+)</name>
        <dbReference type="ChEBI" id="CHEBI:29105"/>
    </ligand>
</feature>
<dbReference type="PANTHER" id="PTHR11002:SF79">
    <property type="entry name" value="CARBONIC ANHYDRASE 2"/>
    <property type="match status" value="1"/>
</dbReference>
<name>A0A8J2UMJ3_9BURK</name>
<reference evidence="4" key="1">
    <citation type="journal article" date="2014" name="Int. J. Syst. Evol. Microbiol.">
        <title>Complete genome sequence of Corynebacterium casei LMG S-19264T (=DSM 44701T), isolated from a smear-ripened cheese.</title>
        <authorList>
            <consortium name="US DOE Joint Genome Institute (JGI-PGF)"/>
            <person name="Walter F."/>
            <person name="Albersmeier A."/>
            <person name="Kalinowski J."/>
            <person name="Ruckert C."/>
        </authorList>
    </citation>
    <scope>NUCLEOTIDE SEQUENCE</scope>
    <source>
        <strain evidence="4">CCM 7086</strain>
    </source>
</reference>
<dbReference type="PANTHER" id="PTHR11002">
    <property type="entry name" value="CARBONIC ANHYDRASE"/>
    <property type="match status" value="1"/>
</dbReference>
<dbReference type="Gene3D" id="3.40.1050.10">
    <property type="entry name" value="Carbonic anhydrase"/>
    <property type="match status" value="1"/>
</dbReference>
<sequence>MQQGRNGKWVRTGSALVLGLVLAGCAAQGPQQPTVANTHPAVMSAQEQQRITPDQALQLLKDGNARYTEGKGGAHDYPRQVAATGRDGQYPFASIVSCIDSRAAPTQVFDLGVGDVFSARVAGNIVNPDILGSLEYGAKVAGARLIVILGHTSCGAVKGACDSVALGNLSGLLQRIRPAVEATPDVGGSDRSSHNYPFVDAVAEKNVHLTVQNLLDQSPVLREMAERKEIRVIGAMLDVKTGKVNFLDS</sequence>
<dbReference type="GO" id="GO:0008270">
    <property type="term" value="F:zinc ion binding"/>
    <property type="evidence" value="ECO:0007669"/>
    <property type="project" value="InterPro"/>
</dbReference>
<feature type="binding site" evidence="2">
    <location>
        <position position="100"/>
    </location>
    <ligand>
        <name>Zn(2+)</name>
        <dbReference type="ChEBI" id="CHEBI:29105"/>
    </ligand>
</feature>
<dbReference type="NCBIfam" id="NF011765">
    <property type="entry name" value="PRK15219.1"/>
    <property type="match status" value="1"/>
</dbReference>
<accession>A0A8J2UMJ3</accession>
<dbReference type="RefSeq" id="WP_188397155.1">
    <property type="nucleotide sequence ID" value="NZ_BMCG01000006.1"/>
</dbReference>
<feature type="signal peptide" evidence="3">
    <location>
        <begin position="1"/>
        <end position="26"/>
    </location>
</feature>
<gene>
    <name evidence="4" type="primary">cynT2</name>
    <name evidence="4" type="ORF">GCM10007205_27420</name>
</gene>
<dbReference type="SMART" id="SM00947">
    <property type="entry name" value="Pro_CA"/>
    <property type="match status" value="1"/>
</dbReference>
<reference evidence="4" key="2">
    <citation type="submission" date="2020-09" db="EMBL/GenBank/DDBJ databases">
        <authorList>
            <person name="Sun Q."/>
            <person name="Sedlacek I."/>
        </authorList>
    </citation>
    <scope>NUCLEOTIDE SEQUENCE</scope>
    <source>
        <strain evidence="4">CCM 7086</strain>
    </source>
</reference>
<evidence type="ECO:0000256" key="2">
    <source>
        <dbReference type="PIRSR" id="PIRSR601765-1"/>
    </source>
</evidence>
<comment type="similarity">
    <text evidence="1">Belongs to the beta-class carbonic anhydrase family.</text>
</comment>
<dbReference type="EMBL" id="BMCG01000006">
    <property type="protein sequence ID" value="GGC16975.1"/>
    <property type="molecule type" value="Genomic_DNA"/>
</dbReference>
<keyword evidence="2" id="KW-0479">Metal-binding</keyword>
<comment type="caution">
    <text evidence="4">The sequence shown here is derived from an EMBL/GenBank/DDBJ whole genome shotgun (WGS) entry which is preliminary data.</text>
</comment>
<keyword evidence="3" id="KW-0732">Signal</keyword>
<organism evidence="4 5">
    <name type="scientific">Oxalicibacterium flavum</name>
    <dbReference type="NCBI Taxonomy" id="179467"/>
    <lineage>
        <taxon>Bacteria</taxon>
        <taxon>Pseudomonadati</taxon>
        <taxon>Pseudomonadota</taxon>
        <taxon>Betaproteobacteria</taxon>
        <taxon>Burkholderiales</taxon>
        <taxon>Oxalobacteraceae</taxon>
        <taxon>Oxalicibacterium</taxon>
    </lineage>
</organism>
<dbReference type="CDD" id="cd03378">
    <property type="entry name" value="beta_CA_cladeC"/>
    <property type="match status" value="1"/>
</dbReference>
<dbReference type="InterPro" id="IPR036874">
    <property type="entry name" value="Carbonic_anhydrase_sf"/>
</dbReference>
<feature type="chain" id="PRO_5035194172" evidence="3">
    <location>
        <begin position="27"/>
        <end position="249"/>
    </location>
</feature>
<dbReference type="Pfam" id="PF00484">
    <property type="entry name" value="Pro_CA"/>
    <property type="match status" value="1"/>
</dbReference>
<evidence type="ECO:0000313" key="4">
    <source>
        <dbReference type="EMBL" id="GGC16975.1"/>
    </source>
</evidence>
<keyword evidence="5" id="KW-1185">Reference proteome</keyword>
<evidence type="ECO:0000313" key="5">
    <source>
        <dbReference type="Proteomes" id="UP000620266"/>
    </source>
</evidence>
<feature type="binding site" evidence="2">
    <location>
        <position position="98"/>
    </location>
    <ligand>
        <name>Zn(2+)</name>
        <dbReference type="ChEBI" id="CHEBI:29105"/>
    </ligand>
</feature>
<dbReference type="GO" id="GO:0004089">
    <property type="term" value="F:carbonate dehydratase activity"/>
    <property type="evidence" value="ECO:0007669"/>
    <property type="project" value="InterPro"/>
</dbReference>
<dbReference type="InterPro" id="IPR001765">
    <property type="entry name" value="Carbonic_anhydrase"/>
</dbReference>
<keyword evidence="2" id="KW-0862">Zinc</keyword>
<evidence type="ECO:0000256" key="3">
    <source>
        <dbReference type="SAM" id="SignalP"/>
    </source>
</evidence>
<dbReference type="PROSITE" id="PS51257">
    <property type="entry name" value="PROKAR_LIPOPROTEIN"/>
    <property type="match status" value="1"/>
</dbReference>
<dbReference type="AlphaFoldDB" id="A0A8J2UMJ3"/>
<evidence type="ECO:0000256" key="1">
    <source>
        <dbReference type="ARBA" id="ARBA00006217"/>
    </source>
</evidence>